<evidence type="ECO:0000259" key="7">
    <source>
        <dbReference type="Pfam" id="PF01171"/>
    </source>
</evidence>
<dbReference type="GO" id="GO:0006400">
    <property type="term" value="P:tRNA modification"/>
    <property type="evidence" value="ECO:0007669"/>
    <property type="project" value="UniProtKB-UniRule"/>
</dbReference>
<proteinExistence type="inferred from homology"/>
<dbReference type="Proteomes" id="UP000192330">
    <property type="component" value="Unassembled WGS sequence"/>
</dbReference>
<keyword evidence="9" id="KW-1185">Reference proteome</keyword>
<dbReference type="InterPro" id="IPR014729">
    <property type="entry name" value="Rossmann-like_a/b/a_fold"/>
</dbReference>
<sequence length="453" mass="49573">MSGQPSLDQRFADNMGQLLGPDFPNDIALAVSGGGDSMAMLTLAHNWARVWGVRLWVVTVDHGLRAESAAEAAMVAEECTVLGQPHTTLRWHWDGQGNLMDAARRARLSLIDRWRAGLEHVLMAHTQDDVAETFLMRLKRGSGVEGLAAMQASANACPHPGAKPALPARDVCWTAPPPASVDGHKQSRGFRVLRPCLDMSRAELRHYLRTLQGRWFDDPTNDDTTYDRVRMRKLLDVLDAEGLDRETLSATAHRLTRARNALNARARDVAGRIAEEETLNGLRTGAVLIDRDGFAEAEDDTRLRILAQALRWVASAEYRPRLQSLEQLAERLMAGGMGTLHGCDVRCVDAQIRVGREFSAVSAPAQPGKIWDGCWQICGDVPNGSYLRALGPDGLKQAGGRPRGAPVAKMLYAFPAAFRAEVLVACPHLGYGEKIDIQRLDPGSSFAASFVLH</sequence>
<dbReference type="AlphaFoldDB" id="A0A1W2C8H9"/>
<dbReference type="GO" id="GO:0005737">
    <property type="term" value="C:cytoplasm"/>
    <property type="evidence" value="ECO:0007669"/>
    <property type="project" value="UniProtKB-SubCell"/>
</dbReference>
<dbReference type="HAMAP" id="MF_01161">
    <property type="entry name" value="tRNA_Ile_lys_synt"/>
    <property type="match status" value="1"/>
</dbReference>
<evidence type="ECO:0000313" key="9">
    <source>
        <dbReference type="Proteomes" id="UP000192330"/>
    </source>
</evidence>
<dbReference type="SUPFAM" id="SSF52402">
    <property type="entry name" value="Adenine nucleotide alpha hydrolases-like"/>
    <property type="match status" value="1"/>
</dbReference>
<comment type="subcellular location">
    <subcellularLocation>
        <location evidence="6">Cytoplasm</location>
    </subcellularLocation>
</comment>
<dbReference type="EC" id="6.3.4.19" evidence="6"/>
<keyword evidence="4 6" id="KW-0067">ATP-binding</keyword>
<keyword evidence="2 6" id="KW-0819">tRNA processing</keyword>
<dbReference type="PANTHER" id="PTHR43033:SF1">
    <property type="entry name" value="TRNA(ILE)-LYSIDINE SYNTHASE-RELATED"/>
    <property type="match status" value="1"/>
</dbReference>
<dbReference type="GO" id="GO:0005524">
    <property type="term" value="F:ATP binding"/>
    <property type="evidence" value="ECO:0007669"/>
    <property type="project" value="UniProtKB-UniRule"/>
</dbReference>
<reference evidence="8 9" key="1">
    <citation type="submission" date="2017-04" db="EMBL/GenBank/DDBJ databases">
        <authorList>
            <person name="Afonso C.L."/>
            <person name="Miller P.J."/>
            <person name="Scott M.A."/>
            <person name="Spackman E."/>
            <person name="Goraichik I."/>
            <person name="Dimitrov K.M."/>
            <person name="Suarez D.L."/>
            <person name="Swayne D.E."/>
        </authorList>
    </citation>
    <scope>NUCLEOTIDE SEQUENCE [LARGE SCALE GENOMIC DNA]</scope>
    <source>
        <strain evidence="8 9">CGMCC 1.12644</strain>
    </source>
</reference>
<evidence type="ECO:0000256" key="4">
    <source>
        <dbReference type="ARBA" id="ARBA00022840"/>
    </source>
</evidence>
<feature type="domain" description="tRNA(Ile)-lysidine/2-thiocytidine synthase N-terminal" evidence="7">
    <location>
        <begin position="27"/>
        <end position="233"/>
    </location>
</feature>
<dbReference type="InterPro" id="IPR012795">
    <property type="entry name" value="tRNA_Ile_lys_synt_N"/>
</dbReference>
<comment type="catalytic activity">
    <reaction evidence="5 6">
        <text>cytidine(34) in tRNA(Ile2) + L-lysine + ATP = lysidine(34) in tRNA(Ile2) + AMP + diphosphate + H(+)</text>
        <dbReference type="Rhea" id="RHEA:43744"/>
        <dbReference type="Rhea" id="RHEA-COMP:10625"/>
        <dbReference type="Rhea" id="RHEA-COMP:10670"/>
        <dbReference type="ChEBI" id="CHEBI:15378"/>
        <dbReference type="ChEBI" id="CHEBI:30616"/>
        <dbReference type="ChEBI" id="CHEBI:32551"/>
        <dbReference type="ChEBI" id="CHEBI:33019"/>
        <dbReference type="ChEBI" id="CHEBI:82748"/>
        <dbReference type="ChEBI" id="CHEBI:83665"/>
        <dbReference type="ChEBI" id="CHEBI:456215"/>
        <dbReference type="EC" id="6.3.4.19"/>
    </reaction>
</comment>
<evidence type="ECO:0000256" key="1">
    <source>
        <dbReference type="ARBA" id="ARBA00022598"/>
    </source>
</evidence>
<name>A0A1W2C8H9_9RHOB</name>
<dbReference type="GO" id="GO:0032267">
    <property type="term" value="F:tRNA(Ile)-lysidine synthase activity"/>
    <property type="evidence" value="ECO:0007669"/>
    <property type="project" value="UniProtKB-EC"/>
</dbReference>
<evidence type="ECO:0000313" key="8">
    <source>
        <dbReference type="EMBL" id="SMC80978.1"/>
    </source>
</evidence>
<dbReference type="InterPro" id="IPR011063">
    <property type="entry name" value="TilS/TtcA_N"/>
</dbReference>
<gene>
    <name evidence="6" type="primary">tilS</name>
    <name evidence="8" type="ORF">SAMN06295998_106105</name>
</gene>
<keyword evidence="1 6" id="KW-0436">Ligase</keyword>
<dbReference type="EMBL" id="FWYD01000006">
    <property type="protein sequence ID" value="SMC80978.1"/>
    <property type="molecule type" value="Genomic_DNA"/>
</dbReference>
<dbReference type="InterPro" id="IPR012094">
    <property type="entry name" value="tRNA_Ile_lys_synt"/>
</dbReference>
<evidence type="ECO:0000256" key="2">
    <source>
        <dbReference type="ARBA" id="ARBA00022694"/>
    </source>
</evidence>
<dbReference type="STRING" id="1387277.SAMN06295998_106105"/>
<feature type="binding site" evidence="6">
    <location>
        <begin position="32"/>
        <end position="37"/>
    </location>
    <ligand>
        <name>ATP</name>
        <dbReference type="ChEBI" id="CHEBI:30616"/>
    </ligand>
</feature>
<dbReference type="Pfam" id="PF01171">
    <property type="entry name" value="ATP_bind_3"/>
    <property type="match status" value="1"/>
</dbReference>
<evidence type="ECO:0000256" key="5">
    <source>
        <dbReference type="ARBA" id="ARBA00048539"/>
    </source>
</evidence>
<evidence type="ECO:0000256" key="6">
    <source>
        <dbReference type="HAMAP-Rule" id="MF_01161"/>
    </source>
</evidence>
<accession>A0A1W2C8H9</accession>
<comment type="domain">
    <text evidence="6">The N-terminal region contains the highly conserved SGGXDS motif, predicted to be a P-loop motif involved in ATP binding.</text>
</comment>
<dbReference type="PANTHER" id="PTHR43033">
    <property type="entry name" value="TRNA(ILE)-LYSIDINE SYNTHASE-RELATED"/>
    <property type="match status" value="1"/>
</dbReference>
<organism evidence="8 9">
    <name type="scientific">Primorskyibacter flagellatus</name>
    <dbReference type="NCBI Taxonomy" id="1387277"/>
    <lineage>
        <taxon>Bacteria</taxon>
        <taxon>Pseudomonadati</taxon>
        <taxon>Pseudomonadota</taxon>
        <taxon>Alphaproteobacteria</taxon>
        <taxon>Rhodobacterales</taxon>
        <taxon>Roseobacteraceae</taxon>
        <taxon>Primorskyibacter</taxon>
    </lineage>
</organism>
<protein>
    <recommendedName>
        <fullName evidence="6">tRNA(Ile)-lysidine synthase</fullName>
        <ecNumber evidence="6">6.3.4.19</ecNumber>
    </recommendedName>
    <alternativeName>
        <fullName evidence="6">tRNA(Ile)-2-lysyl-cytidine synthase</fullName>
    </alternativeName>
    <alternativeName>
        <fullName evidence="6">tRNA(Ile)-lysidine synthetase</fullName>
    </alternativeName>
</protein>
<dbReference type="Gene3D" id="3.40.50.620">
    <property type="entry name" value="HUPs"/>
    <property type="match status" value="1"/>
</dbReference>
<evidence type="ECO:0000256" key="3">
    <source>
        <dbReference type="ARBA" id="ARBA00022741"/>
    </source>
</evidence>
<comment type="similarity">
    <text evidence="6">Belongs to the tRNA(Ile)-lysidine synthase family.</text>
</comment>
<keyword evidence="3 6" id="KW-0547">Nucleotide-binding</keyword>
<keyword evidence="6" id="KW-0963">Cytoplasm</keyword>
<comment type="function">
    <text evidence="6">Ligates lysine onto the cytidine present at position 34 of the AUA codon-specific tRNA(Ile) that contains the anticodon CAU, in an ATP-dependent manner. Cytidine is converted to lysidine, thus changing the amino acid specificity of the tRNA from methionine to isoleucine.</text>
</comment>
<dbReference type="NCBIfam" id="TIGR02432">
    <property type="entry name" value="lysidine_TilS_N"/>
    <property type="match status" value="1"/>
</dbReference>
<dbReference type="CDD" id="cd01992">
    <property type="entry name" value="TilS_N"/>
    <property type="match status" value="1"/>
</dbReference>